<evidence type="ECO:0000313" key="2">
    <source>
        <dbReference type="Proteomes" id="UP000014500"/>
    </source>
</evidence>
<dbReference type="HOGENOM" id="CLU_682108_0_0_1"/>
<name>T1JHI3_STRMM</name>
<dbReference type="Proteomes" id="UP000014500">
    <property type="component" value="Unassembled WGS sequence"/>
</dbReference>
<accession>T1JHI3</accession>
<reference evidence="1" key="2">
    <citation type="submission" date="2015-02" db="UniProtKB">
        <authorList>
            <consortium name="EnsemblMetazoa"/>
        </authorList>
    </citation>
    <scope>IDENTIFICATION</scope>
</reference>
<proteinExistence type="predicted"/>
<protein>
    <submittedName>
        <fullName evidence="1">Uncharacterized protein</fullName>
    </submittedName>
</protein>
<organism evidence="1 2">
    <name type="scientific">Strigamia maritima</name>
    <name type="common">European centipede</name>
    <name type="synonym">Geophilus maritimus</name>
    <dbReference type="NCBI Taxonomy" id="126957"/>
    <lineage>
        <taxon>Eukaryota</taxon>
        <taxon>Metazoa</taxon>
        <taxon>Ecdysozoa</taxon>
        <taxon>Arthropoda</taxon>
        <taxon>Myriapoda</taxon>
        <taxon>Chilopoda</taxon>
        <taxon>Pleurostigmophora</taxon>
        <taxon>Geophilomorpha</taxon>
        <taxon>Linotaeniidae</taxon>
        <taxon>Strigamia</taxon>
    </lineage>
</organism>
<reference evidence="2" key="1">
    <citation type="submission" date="2011-05" db="EMBL/GenBank/DDBJ databases">
        <authorList>
            <person name="Richards S.R."/>
            <person name="Qu J."/>
            <person name="Jiang H."/>
            <person name="Jhangiani S.N."/>
            <person name="Agravi P."/>
            <person name="Goodspeed R."/>
            <person name="Gross S."/>
            <person name="Mandapat C."/>
            <person name="Jackson L."/>
            <person name="Mathew T."/>
            <person name="Pu L."/>
            <person name="Thornton R."/>
            <person name="Saada N."/>
            <person name="Wilczek-Boney K.B."/>
            <person name="Lee S."/>
            <person name="Kovar C."/>
            <person name="Wu Y."/>
            <person name="Scherer S.E."/>
            <person name="Worley K.C."/>
            <person name="Muzny D.M."/>
            <person name="Gibbs R."/>
        </authorList>
    </citation>
    <scope>NUCLEOTIDE SEQUENCE</scope>
    <source>
        <strain evidence="2">Brora</strain>
    </source>
</reference>
<dbReference type="EnsemblMetazoa" id="SMAR013314-RA">
    <property type="protein sequence ID" value="SMAR013314-PA"/>
    <property type="gene ID" value="SMAR013314"/>
</dbReference>
<sequence>MSNKYQVKKIQGGALHSAKENGTTMCSTLHRGIDLLFLLLQSDSRNRRNIRFELSEWMLGRHVVCGFHSNRSSLTTANTIWTNNNERVQMALTSDTVENLLKSYARRRELLKKSHYFGMSFPAIIPSRSAITRQQQTVEVGNETSETTQHFIQSTQILPLPKRCSITALPERIRRNSYSQSRKPSAQLKLKKTEKSIELEPTIEPTVNTFKHTLELHRCRVDSFQHLEEISQLRNLQNILIGSSGNAITQLSCWYLFLVHRMSHLSLRNINGIKITPELCSLAAHKFGSCVQLLRLSRKQRQIMDKQTFPQEIEATSEDENHRVNCRLICAVNQIENVVIQDAASKFVDQMMTNSLDSYKRNKQFHQIWPHHFSQAVIETIETFKKGIDFNVFIGEKNLKTDDE</sequence>
<dbReference type="AlphaFoldDB" id="T1JHI3"/>
<keyword evidence="2" id="KW-1185">Reference proteome</keyword>
<evidence type="ECO:0000313" key="1">
    <source>
        <dbReference type="EnsemblMetazoa" id="SMAR013314-PA"/>
    </source>
</evidence>
<dbReference type="EMBL" id="JH431678">
    <property type="status" value="NOT_ANNOTATED_CDS"/>
    <property type="molecule type" value="Genomic_DNA"/>
</dbReference>